<gene>
    <name evidence="8" type="ORF">C4900_11470</name>
</gene>
<evidence type="ECO:0000256" key="4">
    <source>
        <dbReference type="ARBA" id="ARBA00022452"/>
    </source>
</evidence>
<dbReference type="Gene3D" id="1.20.1600.10">
    <property type="entry name" value="Outer membrane efflux proteins (OEP)"/>
    <property type="match status" value="1"/>
</dbReference>
<dbReference type="InterPro" id="IPR051906">
    <property type="entry name" value="TolC-like"/>
</dbReference>
<dbReference type="GO" id="GO:1990281">
    <property type="term" value="C:efflux pump complex"/>
    <property type="evidence" value="ECO:0007669"/>
    <property type="project" value="TreeGrafter"/>
</dbReference>
<name>A0A368HGP4_9GAMM</name>
<protein>
    <recommendedName>
        <fullName evidence="10">TolC family protein</fullName>
    </recommendedName>
</protein>
<proteinExistence type="inferred from homology"/>
<comment type="caution">
    <text evidence="8">The sequence shown here is derived from an EMBL/GenBank/DDBJ whole genome shotgun (WGS) entry which is preliminary data.</text>
</comment>
<comment type="similarity">
    <text evidence="2">Belongs to the outer membrane factor (OMF) (TC 1.B.17) family.</text>
</comment>
<evidence type="ECO:0000313" key="8">
    <source>
        <dbReference type="EMBL" id="RCN56432.1"/>
    </source>
</evidence>
<dbReference type="PANTHER" id="PTHR30026:SF20">
    <property type="entry name" value="OUTER MEMBRANE PROTEIN TOLC"/>
    <property type="match status" value="1"/>
</dbReference>
<keyword evidence="7" id="KW-0998">Cell outer membrane</keyword>
<keyword evidence="9" id="KW-1185">Reference proteome</keyword>
<evidence type="ECO:0000313" key="9">
    <source>
        <dbReference type="Proteomes" id="UP000253250"/>
    </source>
</evidence>
<dbReference type="SUPFAM" id="SSF56954">
    <property type="entry name" value="Outer membrane efflux proteins (OEP)"/>
    <property type="match status" value="1"/>
</dbReference>
<dbReference type="AlphaFoldDB" id="A0A368HGP4"/>
<dbReference type="GO" id="GO:0009279">
    <property type="term" value="C:cell outer membrane"/>
    <property type="evidence" value="ECO:0007669"/>
    <property type="project" value="UniProtKB-SubCell"/>
</dbReference>
<reference evidence="8 9" key="1">
    <citation type="submission" date="2018-02" db="EMBL/GenBank/DDBJ databases">
        <title>Insights into the biology of acidophilic members of the Acidiferrobacteraceae family derived from comparative genomic analyses.</title>
        <authorList>
            <person name="Issotta F."/>
            <person name="Thyssen C."/>
            <person name="Mena C."/>
            <person name="Moya A."/>
            <person name="Bellenberg S."/>
            <person name="Sproer C."/>
            <person name="Covarrubias P.C."/>
            <person name="Sand W."/>
            <person name="Quatrini R."/>
            <person name="Vera M."/>
        </authorList>
    </citation>
    <scope>NUCLEOTIDE SEQUENCE [LARGE SCALE GENOMIC DNA]</scope>
    <source>
        <strain evidence="9">m-1</strain>
    </source>
</reference>
<dbReference type="OrthoDB" id="9813458at2"/>
<keyword evidence="3" id="KW-0813">Transport</keyword>
<keyword evidence="4" id="KW-1134">Transmembrane beta strand</keyword>
<evidence type="ECO:0000256" key="1">
    <source>
        <dbReference type="ARBA" id="ARBA00004442"/>
    </source>
</evidence>
<keyword evidence="5" id="KW-0812">Transmembrane</keyword>
<sequence>MWPAACSHPPVRHVRFIFCHKTVRWLMGLNSLRGALAICVCLAMTASQGYAEDLLSAYHEAVAHDPVLAEARARLAEDRAGLPAARSALYPHIGAAASVGGNRAQVTGIGLPILTDYLSDSYSVTLTQPLFNGQALSALGVARARLRAGTAGLIQAQQHLRHL</sequence>
<dbReference type="InterPro" id="IPR003423">
    <property type="entry name" value="OMP_efflux"/>
</dbReference>
<organism evidence="8 9">
    <name type="scientific">Acidiferrobacter thiooxydans</name>
    <dbReference type="NCBI Taxonomy" id="163359"/>
    <lineage>
        <taxon>Bacteria</taxon>
        <taxon>Pseudomonadati</taxon>
        <taxon>Pseudomonadota</taxon>
        <taxon>Gammaproteobacteria</taxon>
        <taxon>Acidiferrobacterales</taxon>
        <taxon>Acidiferrobacteraceae</taxon>
        <taxon>Acidiferrobacter</taxon>
    </lineage>
</organism>
<dbReference type="GO" id="GO:0015562">
    <property type="term" value="F:efflux transmembrane transporter activity"/>
    <property type="evidence" value="ECO:0007669"/>
    <property type="project" value="InterPro"/>
</dbReference>
<dbReference type="Pfam" id="PF02321">
    <property type="entry name" value="OEP"/>
    <property type="match status" value="1"/>
</dbReference>
<dbReference type="EMBL" id="PSYR01000002">
    <property type="protein sequence ID" value="RCN56432.1"/>
    <property type="molecule type" value="Genomic_DNA"/>
</dbReference>
<accession>A0A368HGP4</accession>
<dbReference type="GO" id="GO:0015288">
    <property type="term" value="F:porin activity"/>
    <property type="evidence" value="ECO:0007669"/>
    <property type="project" value="TreeGrafter"/>
</dbReference>
<keyword evidence="6" id="KW-0472">Membrane</keyword>
<evidence type="ECO:0000256" key="2">
    <source>
        <dbReference type="ARBA" id="ARBA00007613"/>
    </source>
</evidence>
<dbReference type="PANTHER" id="PTHR30026">
    <property type="entry name" value="OUTER MEMBRANE PROTEIN TOLC"/>
    <property type="match status" value="1"/>
</dbReference>
<evidence type="ECO:0000256" key="6">
    <source>
        <dbReference type="ARBA" id="ARBA00023136"/>
    </source>
</evidence>
<evidence type="ECO:0000256" key="3">
    <source>
        <dbReference type="ARBA" id="ARBA00022448"/>
    </source>
</evidence>
<comment type="subcellular location">
    <subcellularLocation>
        <location evidence="1">Cell outer membrane</location>
    </subcellularLocation>
</comment>
<evidence type="ECO:0008006" key="10">
    <source>
        <dbReference type="Google" id="ProtNLM"/>
    </source>
</evidence>
<evidence type="ECO:0000256" key="7">
    <source>
        <dbReference type="ARBA" id="ARBA00023237"/>
    </source>
</evidence>
<dbReference type="Proteomes" id="UP000253250">
    <property type="component" value="Unassembled WGS sequence"/>
</dbReference>
<evidence type="ECO:0000256" key="5">
    <source>
        <dbReference type="ARBA" id="ARBA00022692"/>
    </source>
</evidence>